<feature type="region of interest" description="Disordered" evidence="10">
    <location>
        <begin position="288"/>
        <end position="356"/>
    </location>
</feature>
<comment type="similarity">
    <text evidence="9">Belongs to the herpesviridae capsid scaffolding protein family.</text>
</comment>
<dbReference type="EC" id="3.4.21.97" evidence="9"/>
<feature type="compositionally biased region" description="Low complexity" evidence="10">
    <location>
        <begin position="325"/>
        <end position="337"/>
    </location>
</feature>
<comment type="subunit">
    <molecule>Assembly protein</molecule>
    <text evidence="9">Homomultimer. Interacts with major capsid protein.</text>
</comment>
<feature type="chain" id="PRO_5023558105" description="Assembly protein" evidence="9">
    <location>
        <begin position="257"/>
        <end position="671"/>
    </location>
</feature>
<dbReference type="PRINTS" id="PR00236">
    <property type="entry name" value="HSVCAPSIDP40"/>
</dbReference>
<feature type="region of interest" description="Disordered" evidence="10">
    <location>
        <begin position="1"/>
        <end position="20"/>
    </location>
</feature>
<dbReference type="KEGG" id="vg:32707809"/>
<keyword evidence="12" id="KW-1185">Reference proteome</keyword>
<dbReference type="InterPro" id="IPR035443">
    <property type="entry name" value="Herpes_virus_sf"/>
</dbReference>
<name>A0A1S6JLP3_HSVA1</name>
<protein>
    <recommendedName>
        <fullName evidence="9">Capsid scaffolding protein</fullName>
    </recommendedName>
    <alternativeName>
        <fullName evidence="9">Protease precursor</fullName>
        <shortName evidence="9">pPR</shortName>
    </alternativeName>
    <component>
        <recommendedName>
            <fullName evidence="9">Assemblin</fullName>
            <ecNumber evidence="9">3.4.21.97</ecNumber>
        </recommendedName>
        <alternativeName>
            <fullName evidence="9">Protease</fullName>
            <shortName evidence="9">Pr</shortName>
        </alternativeName>
    </component>
    <component>
        <recommendedName>
            <fullName evidence="9">Assembly protein</fullName>
            <shortName evidence="9">AP</shortName>
        </recommendedName>
        <alternativeName>
            <fullName evidence="9">Capsid assembly protein</fullName>
        </alternativeName>
    </component>
</protein>
<feature type="site" description="Cleavage; by assemblin; Release site" evidence="9">
    <location>
        <begin position="256"/>
        <end position="257"/>
    </location>
</feature>
<comment type="catalytic activity">
    <reaction evidence="9">
        <text>Cleaves -Ala-|-Ser- and -Ala-|-Ala- bonds in the scaffold protein.</text>
        <dbReference type="EC" id="3.4.21.97"/>
    </reaction>
</comment>
<evidence type="ECO:0000256" key="1">
    <source>
        <dbReference type="ARBA" id="ARBA00022553"/>
    </source>
</evidence>
<proteinExistence type="inferred from homology"/>
<feature type="active site" description="Charge relay system" evidence="9">
    <location>
        <position position="157"/>
    </location>
</feature>
<feature type="compositionally biased region" description="Low complexity" evidence="10">
    <location>
        <begin position="1"/>
        <end position="14"/>
    </location>
</feature>
<dbReference type="GO" id="GO:0004252">
    <property type="term" value="F:serine-type endopeptidase activity"/>
    <property type="evidence" value="ECO:0007669"/>
    <property type="project" value="UniProtKB-UniRule"/>
</dbReference>
<feature type="region of interest" description="Disordered" evidence="10">
    <location>
        <begin position="264"/>
        <end position="283"/>
    </location>
</feature>
<dbReference type="Proteomes" id="UP000243553">
    <property type="component" value="Segment"/>
</dbReference>
<dbReference type="GO" id="GO:0042802">
    <property type="term" value="F:identical protein binding"/>
    <property type="evidence" value="ECO:0007669"/>
    <property type="project" value="UniProtKB-UniRule"/>
</dbReference>
<keyword evidence="8 9" id="KW-1035">Host cytoplasm</keyword>
<dbReference type="GO" id="GO:0019076">
    <property type="term" value="P:viral release from host cell"/>
    <property type="evidence" value="ECO:0007669"/>
    <property type="project" value="UniProtKB-UniRule"/>
</dbReference>
<comment type="domain">
    <text evidence="9">Region of interaction between pPR and pAP is called Amino conserved domain (ACD). The region of interaction with major capsid protein is called carboxyl conserved domain (CCD).</text>
</comment>
<dbReference type="EMBL" id="KY385637">
    <property type="protein sequence ID" value="AQS79190.1"/>
    <property type="molecule type" value="Genomic_DNA"/>
</dbReference>
<organism evidence="11 12">
    <name type="scientific">Herpesvirus ateles type 1 (strain Lennette)</name>
    <dbReference type="NCBI Taxonomy" id="35243"/>
    <lineage>
        <taxon>Viruses</taxon>
        <taxon>Duplodnaviria</taxon>
        <taxon>Heunggongvirae</taxon>
        <taxon>Peploviricota</taxon>
        <taxon>Herviviricetes</taxon>
        <taxon>Herpesvirales</taxon>
        <taxon>Orthoherpesviridae</taxon>
        <taxon>Alphaherpesvirinae</taxon>
        <taxon>Simplexvirus</taxon>
        <taxon>Simplexvirus atelinealpha1</taxon>
    </lineage>
</organism>
<organismHost>
    <name type="scientific">Ateles</name>
    <dbReference type="NCBI Taxonomy" id="9506"/>
</organismHost>
<evidence type="ECO:0000313" key="12">
    <source>
        <dbReference type="Proteomes" id="UP000243553"/>
    </source>
</evidence>
<keyword evidence="4 9" id="KW-0645">Protease</keyword>
<feature type="chain" id="PRO_5023558104" description="Capsid scaffolding protein" evidence="9">
    <location>
        <begin position="1"/>
        <end position="671"/>
    </location>
</feature>
<comment type="subunit">
    <molecule>Assemblin</molecule>
    <text evidence="9">Exists in a monomer-dimer equilibrium with the dimer being the active species.</text>
</comment>
<comment type="PTM">
    <text evidence="9">Capsid scaffolding protein: Capsid scaffolding protein is cleaved by assemblin after formation of the spherical procapsid. As a result, the capsid obtains its mature, icosahedral shape. Cleavages occur at two or more sites: release (R-site) and maturation (M-site).</text>
</comment>
<dbReference type="GeneID" id="32707809"/>
<comment type="function">
    <text evidence="9">Capsid scaffolding protein: Acts as a scaffold protein by binding major capsid protein in the cytoplasm, inducing the nuclear localization of both proteins. Multimerizes in the nucleus such as major capsid protein forms the icosahedral T=16 capsid. Autocatalytic cleavage releases the assembly protein, and subsequently abolishes interaction with major capsid protein. Cleavages products are evicted from the capsid before or during DNA packaging.</text>
</comment>
<evidence type="ECO:0000256" key="8">
    <source>
        <dbReference type="ARBA" id="ARBA00023200"/>
    </source>
</evidence>
<feature type="region of interest" description="Disordered" evidence="10">
    <location>
        <begin position="441"/>
        <end position="494"/>
    </location>
</feature>
<sequence length="671" mass="68912">MPDAGDPPAASASEAADDDAADASDPIRIYVAGFLALYDSGDEAGLALVPSAVAAALPPSGPLPINIDHRRGCTVGEVLAVVNDARGPFFVGVVACAQLERVLERAASAALFDRSGPPLTREERLLYLITNYLPSVSLATRRDADGAPVAGPDLLAHVALCAVGRRLGTIVTYDARLEGAVAPFRRLGPASRGQALREAAAADLLAADRVWAPGTRALTQTLLATAVNSMMLRDRWSLVAERRRQAGISGHTYLQASAKFGIIESDPAAPPRGPRGPPWAHIKDAPESAGLAARERPEDALPRRSSPRSPSPPSAPPRASREAPPESTSAPAAPPTADDARETMSSPPAKPPAPDGGYLWIPASHYNHLLSAARPAAPAPAPSPLPPPPAYLAAAGAAYGPWGAPPAAAYPVPAPAGPSALETQIAALVGAMAAERQAATSAASGAGEFGSGPRGRNKRRRHEYERDDLDCWDGDDDRRCPSPSAPPYYPGEHPGAVAADAGRHAHQYRRPAGRWPAGPGPHSNETIAALVGTVASLQQELAHLRAQHSGPFGLAPAAAAVTPRAYFSPGPPAPQYAARPPVSACAAPQLALGAPPAPAPQQAPGLVPQPQTQAVPSPQGARPAEAAADAASDMEAQPSLLNASSVARVNVADAYRAADLFVDQMMGGGVC</sequence>
<dbReference type="InterPro" id="IPR001847">
    <property type="entry name" value="Peptidase_S21"/>
</dbReference>
<keyword evidence="5 9" id="KW-0378">Hydrolase</keyword>
<comment type="subcellular location">
    <molecule>Assemblin</molecule>
    <subcellularLocation>
        <location evidence="9">Host nucleus</location>
    </subcellularLocation>
</comment>
<feature type="active site" description="Charge relay system" evidence="9">
    <location>
        <position position="137"/>
    </location>
</feature>
<feature type="compositionally biased region" description="Acidic residues" evidence="10">
    <location>
        <begin position="466"/>
        <end position="475"/>
    </location>
</feature>
<dbReference type="GO" id="GO:0030430">
    <property type="term" value="C:host cell cytoplasm"/>
    <property type="evidence" value="ECO:0007669"/>
    <property type="project" value="UniProtKB-SubCell"/>
</dbReference>
<keyword evidence="7 9" id="KW-0118">Viral capsid assembly</keyword>
<dbReference type="GO" id="GO:0042025">
    <property type="term" value="C:host cell nucleus"/>
    <property type="evidence" value="ECO:0007669"/>
    <property type="project" value="UniProtKB-SubCell"/>
</dbReference>
<comment type="subunit">
    <molecule>Capsid scaffolding protein</molecule>
    <text evidence="9">Homomultimer. Interacts with major capsid protein.</text>
</comment>
<evidence type="ECO:0000256" key="2">
    <source>
        <dbReference type="ARBA" id="ARBA00022562"/>
    </source>
</evidence>
<accession>A0A1S6JLP3</accession>
<evidence type="ECO:0000313" key="11">
    <source>
        <dbReference type="EMBL" id="AQS79190.1"/>
    </source>
</evidence>
<reference evidence="11 12" key="1">
    <citation type="journal article" date="2017" name="Arch. Virol.">
        <title>Sequence of the ateline alphaherpesvirus 1 (HVA1) genome.</title>
        <authorList>
            <person name="Eberle R."/>
            <person name="Black D.H."/>
        </authorList>
    </citation>
    <scope>NUCLEOTIDE SEQUENCE [LARGE SCALE GENOMIC DNA]</scope>
    <source>
        <strain evidence="11">Lennette</strain>
    </source>
</reference>
<dbReference type="SUPFAM" id="SSF50789">
    <property type="entry name" value="Herpes virus serine proteinase, assemblin"/>
    <property type="match status" value="1"/>
</dbReference>
<feature type="compositionally biased region" description="Low complexity" evidence="10">
    <location>
        <begin position="602"/>
        <end position="635"/>
    </location>
</feature>
<evidence type="ECO:0000256" key="3">
    <source>
        <dbReference type="ARBA" id="ARBA00022612"/>
    </source>
</evidence>
<dbReference type="Pfam" id="PF00716">
    <property type="entry name" value="Peptidase_S21"/>
    <property type="match status" value="1"/>
</dbReference>
<dbReference type="GO" id="GO:0039708">
    <property type="term" value="P:nuclear capsid assembly"/>
    <property type="evidence" value="ECO:0007669"/>
    <property type="project" value="UniProtKB-ARBA"/>
</dbReference>
<comment type="function">
    <text evidence="9">Assemblin: Protease that plays an essential role in virion assembly within the nucleus. Catalyzes the cleavage of the assembly protein after formation of the spherical procapsid. By that cleavage, the capsid matures and gains its icosahedral shape. The cleavage sites seem to include -Ala-Ser-, -Ala-Ala-, as well as Ala-Thr bonds. Assemblin and cleavages products are evicted from the capsid before or during DNA packaging.</text>
</comment>
<feature type="compositionally biased region" description="Pro residues" evidence="10">
    <location>
        <begin position="268"/>
        <end position="277"/>
    </location>
</feature>
<dbReference type="HAMAP" id="MF_04008">
    <property type="entry name" value="HSV_SCAF"/>
    <property type="match status" value="1"/>
</dbReference>
<feature type="active site" description="Charge relay system" evidence="9">
    <location>
        <position position="69"/>
    </location>
</feature>
<evidence type="ECO:0000256" key="5">
    <source>
        <dbReference type="ARBA" id="ARBA00022801"/>
    </source>
</evidence>
<dbReference type="GO" id="GO:0006508">
    <property type="term" value="P:proteolysis"/>
    <property type="evidence" value="ECO:0007669"/>
    <property type="project" value="UniProtKB-KW"/>
</dbReference>
<feature type="region of interest" description="Interaction with major capsid protein" evidence="9">
    <location>
        <begin position="651"/>
        <end position="671"/>
    </location>
</feature>
<feature type="compositionally biased region" description="Basic and acidic residues" evidence="10">
    <location>
        <begin position="293"/>
        <end position="302"/>
    </location>
</feature>
<comment type="caution">
    <text evidence="9">Lacks conserved residue(s) required for the propagation of feature annotation.</text>
</comment>
<dbReference type="OrthoDB" id="8407at10239"/>
<keyword evidence="1 9" id="KW-0597">Phosphoprotein</keyword>
<comment type="subcellular location">
    <molecule>Capsid scaffolding protein</molecule>
    <subcellularLocation>
        <location evidence="9">Host cytoplasm</location>
    </subcellularLocation>
</comment>
<evidence type="ECO:0000256" key="6">
    <source>
        <dbReference type="ARBA" id="ARBA00022825"/>
    </source>
</evidence>
<dbReference type="Gene3D" id="3.20.16.10">
    <property type="entry name" value="Herpesvirus/Caudovirus protease domain"/>
    <property type="match status" value="1"/>
</dbReference>
<keyword evidence="3 9" id="KW-1188">Viral release from host cell</keyword>
<keyword evidence="2 9" id="KW-1048">Host nucleus</keyword>
<feature type="region of interest" description="Disordered" evidence="10">
    <location>
        <begin position="593"/>
        <end position="635"/>
    </location>
</feature>
<evidence type="ECO:0000256" key="10">
    <source>
        <dbReference type="SAM" id="MobiDB-lite"/>
    </source>
</evidence>
<evidence type="ECO:0000256" key="4">
    <source>
        <dbReference type="ARBA" id="ARBA00022670"/>
    </source>
</evidence>
<dbReference type="RefSeq" id="YP_009361911.1">
    <property type="nucleotide sequence ID" value="NC_034446.1"/>
</dbReference>
<feature type="chain" id="PRO_5023558103" description="Assemblin" evidence="9">
    <location>
        <begin position="1"/>
        <end position="256"/>
    </location>
</feature>
<keyword evidence="6 9" id="KW-0720">Serine protease</keyword>
<evidence type="ECO:0000256" key="9">
    <source>
        <dbReference type="HAMAP-Rule" id="MF_04008"/>
    </source>
</evidence>
<comment type="function">
    <text evidence="9">Assembly protein: Plays a major role in capsid assembly. Acts as a scaffold protein by binding major capsid protein. Multimerizes in the nucleus such as major capsid protein forms the icosahedral T=16 capsid. Cleaved by assemblin after capsid completion. The cleavages products are evicted from the capsid before or during DNA packaging.</text>
</comment>
<comment type="subcellular location">
    <molecule>Assembly protein</molecule>
    <subcellularLocation>
        <location evidence="9">Host nucleus</location>
    </subcellularLocation>
</comment>
<gene>
    <name evidence="11" type="primary">UL26</name>
</gene>
<evidence type="ECO:0000256" key="7">
    <source>
        <dbReference type="ARBA" id="ARBA00022950"/>
    </source>
</evidence>